<dbReference type="InterPro" id="IPR014710">
    <property type="entry name" value="RmlC-like_jellyroll"/>
</dbReference>
<dbReference type="AlphaFoldDB" id="A0ABC8RG85"/>
<organism evidence="3 4">
    <name type="scientific">Ilex paraguariensis</name>
    <name type="common">yerba mate</name>
    <dbReference type="NCBI Taxonomy" id="185542"/>
    <lineage>
        <taxon>Eukaryota</taxon>
        <taxon>Viridiplantae</taxon>
        <taxon>Streptophyta</taxon>
        <taxon>Embryophyta</taxon>
        <taxon>Tracheophyta</taxon>
        <taxon>Spermatophyta</taxon>
        <taxon>Magnoliopsida</taxon>
        <taxon>eudicotyledons</taxon>
        <taxon>Gunneridae</taxon>
        <taxon>Pentapetalae</taxon>
        <taxon>asterids</taxon>
        <taxon>campanulids</taxon>
        <taxon>Aquifoliales</taxon>
        <taxon>Aquifoliaceae</taxon>
        <taxon>Ilex</taxon>
    </lineage>
</organism>
<feature type="chain" id="PRO_5044753167" description="Cupin type-1 domain-containing protein" evidence="1">
    <location>
        <begin position="25"/>
        <end position="495"/>
    </location>
</feature>
<dbReference type="Pfam" id="PF00190">
    <property type="entry name" value="Cupin_1"/>
    <property type="match status" value="1"/>
</dbReference>
<evidence type="ECO:0000256" key="1">
    <source>
        <dbReference type="SAM" id="SignalP"/>
    </source>
</evidence>
<dbReference type="Gene3D" id="2.60.120.10">
    <property type="entry name" value="Jelly Rolls"/>
    <property type="match status" value="2"/>
</dbReference>
<sequence>MGEGRALLLLVLVVCYALVATVGGYEDEGRRRRREREEGQGEGEKTEGEDFFLLQNSKRVVKTDAGDMRVVRGWGGRIMERRMQIGFITMEPRSLFIPQYLDCSLILFIRRGEARVGHIYKDEMVERRLKTGDVYRISAGSAFYLENTAEGQKLHCICSLDTSESLGWNSFQSFFVGGGSNPTSILAGFDPQTLSAAFNVSESEIREILTRQQAGAIVYLHDSQRPTVWTQFVKQHHHERKAHLKRIVLFEEEASQGKEQELPTWSLRKLLISVLGMENKIGEDGSKKGPDSYNIYHRRPDYKNNYGCSMAIDESDYSPLRHSGMGIYLVNLTAGSMMAPHVNPTATEYGIVLRGTGRIQIVYPNGTLAMNAKVREGDVFWVPRYFPFCQIASRGGPFEFFGFTTSARRNRPQFLAGANSLLQTMKGSETAEAFGISEERLKKIIDAQREAVILPSPTVAPPATAVELEEEEMGRVNLIPRMINNFGNGMIMGFD</sequence>
<protein>
    <recommendedName>
        <fullName evidence="2">Cupin type-1 domain-containing protein</fullName>
    </recommendedName>
</protein>
<dbReference type="PANTHER" id="PTHR31189:SF2">
    <property type="entry name" value="RMLC-LIKE CUPINS SUPERFAMILY PROTEIN"/>
    <property type="match status" value="1"/>
</dbReference>
<dbReference type="InterPro" id="IPR006045">
    <property type="entry name" value="Cupin_1"/>
</dbReference>
<dbReference type="InterPro" id="IPR050253">
    <property type="entry name" value="Seed_Storage-Functional"/>
</dbReference>
<dbReference type="Proteomes" id="UP001642360">
    <property type="component" value="Unassembled WGS sequence"/>
</dbReference>
<feature type="domain" description="Cupin type-1" evidence="2">
    <location>
        <begin position="293"/>
        <end position="442"/>
    </location>
</feature>
<name>A0ABC8RG85_9AQUA</name>
<dbReference type="InterPro" id="IPR011051">
    <property type="entry name" value="RmlC_Cupin_sf"/>
</dbReference>
<feature type="signal peptide" evidence="1">
    <location>
        <begin position="1"/>
        <end position="24"/>
    </location>
</feature>
<evidence type="ECO:0000259" key="2">
    <source>
        <dbReference type="SMART" id="SM00835"/>
    </source>
</evidence>
<dbReference type="SMART" id="SM00835">
    <property type="entry name" value="Cupin_1"/>
    <property type="match status" value="2"/>
</dbReference>
<proteinExistence type="predicted"/>
<dbReference type="SUPFAM" id="SSF51182">
    <property type="entry name" value="RmlC-like cupins"/>
    <property type="match status" value="1"/>
</dbReference>
<comment type="caution">
    <text evidence="3">The sequence shown here is derived from an EMBL/GenBank/DDBJ whole genome shotgun (WGS) entry which is preliminary data.</text>
</comment>
<dbReference type="CDD" id="cd02245">
    <property type="entry name" value="cupin_7S_vicilin-like_C"/>
    <property type="match status" value="1"/>
</dbReference>
<evidence type="ECO:0000313" key="3">
    <source>
        <dbReference type="EMBL" id="CAK9143216.1"/>
    </source>
</evidence>
<feature type="domain" description="Cupin type-1" evidence="2">
    <location>
        <begin position="51"/>
        <end position="206"/>
    </location>
</feature>
<dbReference type="CDD" id="cd02244">
    <property type="entry name" value="cupin_7S_vicilin-like_N"/>
    <property type="match status" value="1"/>
</dbReference>
<dbReference type="PANTHER" id="PTHR31189">
    <property type="entry name" value="OS03G0336100 PROTEIN-RELATED"/>
    <property type="match status" value="1"/>
</dbReference>
<keyword evidence="4" id="KW-1185">Reference proteome</keyword>
<reference evidence="3 4" key="1">
    <citation type="submission" date="2024-02" db="EMBL/GenBank/DDBJ databases">
        <authorList>
            <person name="Vignale AGUSTIN F."/>
            <person name="Sosa J E."/>
            <person name="Modenutti C."/>
        </authorList>
    </citation>
    <scope>NUCLEOTIDE SEQUENCE [LARGE SCALE GENOMIC DNA]</scope>
</reference>
<accession>A0ABC8RG85</accession>
<gene>
    <name evidence="3" type="ORF">ILEXP_LOCUS10914</name>
</gene>
<keyword evidence="1" id="KW-0732">Signal</keyword>
<evidence type="ECO:0000313" key="4">
    <source>
        <dbReference type="Proteomes" id="UP001642360"/>
    </source>
</evidence>
<dbReference type="EMBL" id="CAUOFW020001281">
    <property type="protein sequence ID" value="CAK9143216.1"/>
    <property type="molecule type" value="Genomic_DNA"/>
</dbReference>